<feature type="transmembrane region" description="Helical" evidence="1">
    <location>
        <begin position="120"/>
        <end position="146"/>
    </location>
</feature>
<protein>
    <submittedName>
        <fullName evidence="2">Hypothetical_protein</fullName>
    </submittedName>
</protein>
<keyword evidence="1" id="KW-1133">Transmembrane helix</keyword>
<feature type="transmembrane region" description="Helical" evidence="1">
    <location>
        <begin position="166"/>
        <end position="182"/>
    </location>
</feature>
<evidence type="ECO:0000313" key="3">
    <source>
        <dbReference type="Proteomes" id="UP001642409"/>
    </source>
</evidence>
<evidence type="ECO:0000256" key="1">
    <source>
        <dbReference type="SAM" id="Phobius"/>
    </source>
</evidence>
<proteinExistence type="predicted"/>
<evidence type="ECO:0000313" key="2">
    <source>
        <dbReference type="EMBL" id="CAL5987769.1"/>
    </source>
</evidence>
<keyword evidence="1" id="KW-0812">Transmembrane</keyword>
<keyword evidence="1" id="KW-0472">Membrane</keyword>
<gene>
    <name evidence="2" type="ORF">HINF_LOCUS10058</name>
</gene>
<dbReference type="EMBL" id="CAXDID020000021">
    <property type="protein sequence ID" value="CAL5987769.1"/>
    <property type="molecule type" value="Genomic_DNA"/>
</dbReference>
<sequence length="340" mass="39300">MTDEQSSSTNRQSVQTSQFSTDSINAVFQKKGKDLILMPIKNIIIINYILPGCSNIFRLAFVNILYRYMQYRLFGATDSIVVLQPLIDLCTIVYSQALMDASRETLFSFIQNRQKNAAKAFFACVLINYYVIGLLISIVLILTVGYPCGGNGQKQLSLVVLFQDKFKLIFPLIIICTLFLHAQQYKIDQLKCFSIYITNINIFQQFPLPPRRVQQILQKKVYQLTYQNLRRQLESIAFYNEEIAIRMLKQVTTIVISHGHFYYCHVSCVHGETQGQTKNHYKNKCQHHVGFDNMSEAGYFDHRGRYSRIQYVLGQDSQNCHFVATPQLHMAIIKQLSQII</sequence>
<reference evidence="2 3" key="1">
    <citation type="submission" date="2024-07" db="EMBL/GenBank/DDBJ databases">
        <authorList>
            <person name="Akdeniz Z."/>
        </authorList>
    </citation>
    <scope>NUCLEOTIDE SEQUENCE [LARGE SCALE GENOMIC DNA]</scope>
</reference>
<accession>A0ABP1H731</accession>
<dbReference type="Proteomes" id="UP001642409">
    <property type="component" value="Unassembled WGS sequence"/>
</dbReference>
<comment type="caution">
    <text evidence="2">The sequence shown here is derived from an EMBL/GenBank/DDBJ whole genome shotgun (WGS) entry which is preliminary data.</text>
</comment>
<feature type="transmembrane region" description="Helical" evidence="1">
    <location>
        <begin position="45"/>
        <end position="68"/>
    </location>
</feature>
<name>A0ABP1H731_9EUKA</name>
<organism evidence="2 3">
    <name type="scientific">Hexamita inflata</name>
    <dbReference type="NCBI Taxonomy" id="28002"/>
    <lineage>
        <taxon>Eukaryota</taxon>
        <taxon>Metamonada</taxon>
        <taxon>Diplomonadida</taxon>
        <taxon>Hexamitidae</taxon>
        <taxon>Hexamitinae</taxon>
        <taxon>Hexamita</taxon>
    </lineage>
</organism>
<keyword evidence="3" id="KW-1185">Reference proteome</keyword>